<reference evidence="3" key="1">
    <citation type="submission" date="2023-01" db="EMBL/GenBank/DDBJ databases">
        <title>Key to firefly adult light organ development and bioluminescence: homeobox transcription factors regulate luciferase expression and transportation to peroxisome.</title>
        <authorList>
            <person name="Fu X."/>
        </authorList>
    </citation>
    <scope>NUCLEOTIDE SEQUENCE [LARGE SCALE GENOMIC DNA]</scope>
</reference>
<dbReference type="GO" id="GO:0005829">
    <property type="term" value="C:cytosol"/>
    <property type="evidence" value="ECO:0007669"/>
    <property type="project" value="TreeGrafter"/>
</dbReference>
<dbReference type="SUPFAM" id="SSF81383">
    <property type="entry name" value="F-box domain"/>
    <property type="match status" value="1"/>
</dbReference>
<sequence length="371" mass="42674">MDVEEGSSSCSSTMTNDELPKKRIKLMDSVCDDIEDINISRLPHNALVNIFKYLDFKTISNCSTMCNSFHKASNDILLYKNITLKYTMSKEHIEAYFSKISSPKSLYIEYKFYDKRQQTEDYTEFNKHVTFALKEFGKSLASIHFESCRSGEILQLLSECTNLKRANFCRCKATFESLPKICTLTDIYFLCSDIPNFILKKTLKNNPNLKTIILLDNINIYENGIAEIIGQYNRNIEEIHFCEKRRVRAKGMRAIARCNKLKVLKLTGGPYQCDPEDSLQQMAAGCPLLERLSIYGWNGINDDNLLPVLQCCTQLKILDLRGLDISIKSCREAALSLPLLRQLDVYKCSRIKKAQFLKLQQDFQEIEFAIS</sequence>
<dbReference type="Proteomes" id="UP001353858">
    <property type="component" value="Unassembled WGS sequence"/>
</dbReference>
<proteinExistence type="predicted"/>
<dbReference type="PANTHER" id="PTHR16134">
    <property type="entry name" value="F-BOX/TPR REPEAT PROTEIN POF3"/>
    <property type="match status" value="1"/>
</dbReference>
<dbReference type="InterPro" id="IPR036047">
    <property type="entry name" value="F-box-like_dom_sf"/>
</dbReference>
<dbReference type="GO" id="GO:0005634">
    <property type="term" value="C:nucleus"/>
    <property type="evidence" value="ECO:0007669"/>
    <property type="project" value="TreeGrafter"/>
</dbReference>
<dbReference type="Pfam" id="PF12937">
    <property type="entry name" value="F-box-like"/>
    <property type="match status" value="1"/>
</dbReference>
<evidence type="ECO:0000313" key="3">
    <source>
        <dbReference type="Proteomes" id="UP001353858"/>
    </source>
</evidence>
<evidence type="ECO:0000313" key="2">
    <source>
        <dbReference type="EMBL" id="KAK4883146.1"/>
    </source>
</evidence>
<feature type="domain" description="F-box" evidence="1">
    <location>
        <begin position="36"/>
        <end position="82"/>
    </location>
</feature>
<accession>A0AAN7PL54</accession>
<comment type="caution">
    <text evidence="2">The sequence shown here is derived from an EMBL/GenBank/DDBJ whole genome shotgun (WGS) entry which is preliminary data.</text>
</comment>
<dbReference type="Gene3D" id="3.80.10.10">
    <property type="entry name" value="Ribonuclease Inhibitor"/>
    <property type="match status" value="1"/>
</dbReference>
<dbReference type="EMBL" id="JARPUR010000002">
    <property type="protein sequence ID" value="KAK4883146.1"/>
    <property type="molecule type" value="Genomic_DNA"/>
</dbReference>
<keyword evidence="3" id="KW-1185">Reference proteome</keyword>
<protein>
    <recommendedName>
        <fullName evidence="1">F-box domain-containing protein</fullName>
    </recommendedName>
</protein>
<dbReference type="InterPro" id="IPR032675">
    <property type="entry name" value="LRR_dom_sf"/>
</dbReference>
<dbReference type="SUPFAM" id="SSF52047">
    <property type="entry name" value="RNI-like"/>
    <property type="match status" value="1"/>
</dbReference>
<organism evidence="2 3">
    <name type="scientific">Aquatica leii</name>
    <dbReference type="NCBI Taxonomy" id="1421715"/>
    <lineage>
        <taxon>Eukaryota</taxon>
        <taxon>Metazoa</taxon>
        <taxon>Ecdysozoa</taxon>
        <taxon>Arthropoda</taxon>
        <taxon>Hexapoda</taxon>
        <taxon>Insecta</taxon>
        <taxon>Pterygota</taxon>
        <taxon>Neoptera</taxon>
        <taxon>Endopterygota</taxon>
        <taxon>Coleoptera</taxon>
        <taxon>Polyphaga</taxon>
        <taxon>Elateriformia</taxon>
        <taxon>Elateroidea</taxon>
        <taxon>Lampyridae</taxon>
        <taxon>Luciolinae</taxon>
        <taxon>Aquatica</taxon>
    </lineage>
</organism>
<dbReference type="PANTHER" id="PTHR16134:SF119">
    <property type="entry name" value="AT02038P-RELATED"/>
    <property type="match status" value="1"/>
</dbReference>
<dbReference type="InterPro" id="IPR001810">
    <property type="entry name" value="F-box_dom"/>
</dbReference>
<gene>
    <name evidence="2" type="ORF">RN001_006465</name>
</gene>
<dbReference type="AlphaFoldDB" id="A0AAN7PL54"/>
<evidence type="ECO:0000259" key="1">
    <source>
        <dbReference type="PROSITE" id="PS50181"/>
    </source>
</evidence>
<dbReference type="PROSITE" id="PS50181">
    <property type="entry name" value="FBOX"/>
    <property type="match status" value="1"/>
</dbReference>
<name>A0AAN7PL54_9COLE</name>